<feature type="non-terminal residue" evidence="2">
    <location>
        <position position="1"/>
    </location>
</feature>
<keyword evidence="3" id="KW-1185">Reference proteome</keyword>
<organism evidence="2 3">
    <name type="scientific">Centaurea solstitialis</name>
    <name type="common">yellow star-thistle</name>
    <dbReference type="NCBI Taxonomy" id="347529"/>
    <lineage>
        <taxon>Eukaryota</taxon>
        <taxon>Viridiplantae</taxon>
        <taxon>Streptophyta</taxon>
        <taxon>Embryophyta</taxon>
        <taxon>Tracheophyta</taxon>
        <taxon>Spermatophyta</taxon>
        <taxon>Magnoliopsida</taxon>
        <taxon>eudicotyledons</taxon>
        <taxon>Gunneridae</taxon>
        <taxon>Pentapetalae</taxon>
        <taxon>asterids</taxon>
        <taxon>campanulids</taxon>
        <taxon>Asterales</taxon>
        <taxon>Asteraceae</taxon>
        <taxon>Carduoideae</taxon>
        <taxon>Cardueae</taxon>
        <taxon>Centaureinae</taxon>
        <taxon>Centaurea</taxon>
    </lineage>
</organism>
<accession>A0AA38T8N0</accession>
<comment type="caution">
    <text evidence="2">The sequence shown here is derived from an EMBL/GenBank/DDBJ whole genome shotgun (WGS) entry which is preliminary data.</text>
</comment>
<dbReference type="Proteomes" id="UP001172457">
    <property type="component" value="Chromosome 5"/>
</dbReference>
<dbReference type="EMBL" id="JARYMX010000005">
    <property type="protein sequence ID" value="KAJ9546807.1"/>
    <property type="molecule type" value="Genomic_DNA"/>
</dbReference>
<evidence type="ECO:0000313" key="3">
    <source>
        <dbReference type="Proteomes" id="UP001172457"/>
    </source>
</evidence>
<evidence type="ECO:0000256" key="1">
    <source>
        <dbReference type="SAM" id="MobiDB-lite"/>
    </source>
</evidence>
<gene>
    <name evidence="2" type="ORF">OSB04_019350</name>
</gene>
<reference evidence="2" key="1">
    <citation type="submission" date="2023-03" db="EMBL/GenBank/DDBJ databases">
        <title>Chromosome-scale reference genome and RAD-based genetic map of yellow starthistle (Centaurea solstitialis) reveal putative structural variation and QTLs associated with invader traits.</title>
        <authorList>
            <person name="Reatini B."/>
            <person name="Cang F.A."/>
            <person name="Jiang Q."/>
            <person name="Mckibben M.T.W."/>
            <person name="Barker M.S."/>
            <person name="Rieseberg L.H."/>
            <person name="Dlugosch K.M."/>
        </authorList>
    </citation>
    <scope>NUCLEOTIDE SEQUENCE</scope>
    <source>
        <strain evidence="2">CAN-66</strain>
        <tissue evidence="2">Leaf</tissue>
    </source>
</reference>
<protein>
    <submittedName>
        <fullName evidence="2">Uncharacterized protein</fullName>
    </submittedName>
</protein>
<proteinExistence type="predicted"/>
<evidence type="ECO:0000313" key="2">
    <source>
        <dbReference type="EMBL" id="KAJ9546807.1"/>
    </source>
</evidence>
<feature type="compositionally biased region" description="Acidic residues" evidence="1">
    <location>
        <begin position="44"/>
        <end position="55"/>
    </location>
</feature>
<name>A0AA38T8N0_9ASTR</name>
<feature type="region of interest" description="Disordered" evidence="1">
    <location>
        <begin position="31"/>
        <end position="60"/>
    </location>
</feature>
<dbReference type="AlphaFoldDB" id="A0AA38T8N0"/>
<sequence length="269" mass="31115">MELDDEWIIEKEDACLPEDISWMNVHECFKEDGVSGNKRKRDNDDDEDDNDEEGDDIRPHETLLVEEDEDDIRVSEALPQLIPASINPSASAHFSNERDELTMEHNNSTNIQQQNEMHYADTAIGMHCANFVQVFARFTKATKISSTQKPQLQINVYKKRIKFDIVKDILIMRSTGNEADIDIWSDCWLEDGRLKDRFPLLGTMERVKKVKLHKIIVLAGEDGWPWTLDRSLRSTASREFEDARLLLPISPHPRDTDMGWGLGDKWNFT</sequence>